<dbReference type="InterPro" id="IPR025401">
    <property type="entry name" value="DUF4374"/>
</dbReference>
<dbReference type="EMBL" id="MBTA01000012">
    <property type="protein sequence ID" value="RKD17086.1"/>
    <property type="molecule type" value="Genomic_DNA"/>
</dbReference>
<evidence type="ECO:0000313" key="2">
    <source>
        <dbReference type="Proteomes" id="UP000283433"/>
    </source>
</evidence>
<keyword evidence="2" id="KW-1185">Reference proteome</keyword>
<evidence type="ECO:0000313" key="1">
    <source>
        <dbReference type="EMBL" id="RKD17086.1"/>
    </source>
</evidence>
<proteinExistence type="predicted"/>
<sequence length="411" mass="44324">MKTTFSKAIAAVAITATLASCSKDDGPKNPGNFILAVTPAASTGVADYLVTAGSLDTGKVSIIGNGLEQDGTYRYYLTTNNKFYSMLYGQGNPGAVTAYSIQQGSLVKLTNFQTETVQAFAPVNNDILLTKVPRSIGADSTVYTYYQVNTSTNTIGKRGTLDALAPANNGEIAHFSWLQQVGNKVFAPFFPIKNNSFDSDFHDQAWIAVYSYPDMKLEKTIKDDRTSFIGRYFVNGLGVVENGDVYAFSSSVSTTSDLVGDKNVKRFTDTKPSAITRIKAGSTEFDKSYYFDFEAKSGNYYITNWLYIGGGKFVAHIQPKAKKGAYTAGSELAIVDVNAQSVTKVTGLPKLEDISGLTTNNYTPKDGRTAYIGVNLANTKCYVYKIDASTATATQGVEVIGGKITAVQHLD</sequence>
<dbReference type="Proteomes" id="UP000283433">
    <property type="component" value="Unassembled WGS sequence"/>
</dbReference>
<dbReference type="OrthoDB" id="738440at2"/>
<organism evidence="1 2">
    <name type="scientific">Pelobium manganitolerans</name>
    <dbReference type="NCBI Taxonomy" id="1842495"/>
    <lineage>
        <taxon>Bacteria</taxon>
        <taxon>Pseudomonadati</taxon>
        <taxon>Bacteroidota</taxon>
        <taxon>Sphingobacteriia</taxon>
        <taxon>Sphingobacteriales</taxon>
        <taxon>Sphingobacteriaceae</taxon>
        <taxon>Pelobium</taxon>
    </lineage>
</organism>
<evidence type="ECO:0008006" key="3">
    <source>
        <dbReference type="Google" id="ProtNLM"/>
    </source>
</evidence>
<dbReference type="RefSeq" id="WP_120181281.1">
    <property type="nucleotide sequence ID" value="NZ_MBTA01000012.1"/>
</dbReference>
<accession>A0A419S7F3</accession>
<reference evidence="1 2" key="1">
    <citation type="submission" date="2016-07" db="EMBL/GenBank/DDBJ databases">
        <title>Genome of Pelobium manganitolerans.</title>
        <authorList>
            <person name="Wu S."/>
            <person name="Wang G."/>
        </authorList>
    </citation>
    <scope>NUCLEOTIDE SEQUENCE [LARGE SCALE GENOMIC DNA]</scope>
    <source>
        <strain evidence="1 2">YS-25</strain>
    </source>
</reference>
<gene>
    <name evidence="1" type="ORF">BCY91_02760</name>
</gene>
<dbReference type="Pfam" id="PF14298">
    <property type="entry name" value="DUF4374"/>
    <property type="match status" value="2"/>
</dbReference>
<comment type="caution">
    <text evidence="1">The sequence shown here is derived from an EMBL/GenBank/DDBJ whole genome shotgun (WGS) entry which is preliminary data.</text>
</comment>
<name>A0A419S7F3_9SPHI</name>
<dbReference type="AlphaFoldDB" id="A0A419S7F3"/>
<dbReference type="PROSITE" id="PS51257">
    <property type="entry name" value="PROKAR_LIPOPROTEIN"/>
    <property type="match status" value="1"/>
</dbReference>
<protein>
    <recommendedName>
        <fullName evidence="3">DUF4374 domain-containing protein</fullName>
    </recommendedName>
</protein>